<organism evidence="1 2">
    <name type="scientific">Paenibacillus larvae subsp. larvae</name>
    <dbReference type="NCBI Taxonomy" id="147375"/>
    <lineage>
        <taxon>Bacteria</taxon>
        <taxon>Bacillati</taxon>
        <taxon>Bacillota</taxon>
        <taxon>Bacilli</taxon>
        <taxon>Bacillales</taxon>
        <taxon>Paenibacillaceae</taxon>
        <taxon>Paenibacillus</taxon>
    </lineage>
</organism>
<protein>
    <submittedName>
        <fullName evidence="1">Uncharacterized protein</fullName>
    </submittedName>
</protein>
<gene>
    <name evidence="1" type="ORF">ERICV_02693</name>
</gene>
<dbReference type="EMBL" id="CP019717">
    <property type="protein sequence ID" value="QHZ51815.1"/>
    <property type="molecule type" value="Genomic_DNA"/>
</dbReference>
<name>A0A6C0QSU3_9BACL</name>
<reference evidence="1 2" key="1">
    <citation type="journal article" date="2020" name="Int. J. Med. Microbiol.">
        <title>Discovery of Paenibacillus larvae ERIC V: Phenotypic and genomic comparison to genotypes ERIC I-IV reveal different inventories of virulence factors which correlate with epidemiological prevalences of American Foulbrood.</title>
        <authorList>
            <person name="Beims H."/>
            <person name="Bunk B."/>
            <person name="Erler S."/>
            <person name="Mohr K.I."/>
            <person name="Sproer C."/>
            <person name="Pradella S."/>
            <person name="Gunther G."/>
            <person name="Rohde M."/>
            <person name="von der Ohe W."/>
            <person name="Steinert M."/>
        </authorList>
    </citation>
    <scope>NUCLEOTIDE SEQUENCE [LARGE SCALE GENOMIC DNA]</scope>
    <source>
        <strain evidence="1">Eric_V</strain>
    </source>
</reference>
<sequence length="43" mass="4876">MNFAIIGELKSPSLKWFAAGLKKKLTDSGYHYCEEPVNDTRLC</sequence>
<dbReference type="Proteomes" id="UP000464330">
    <property type="component" value="Chromosome"/>
</dbReference>
<evidence type="ECO:0000313" key="1">
    <source>
        <dbReference type="EMBL" id="QHZ51815.1"/>
    </source>
</evidence>
<dbReference type="AlphaFoldDB" id="A0A6C0QSU3"/>
<proteinExistence type="predicted"/>
<evidence type="ECO:0000313" key="2">
    <source>
        <dbReference type="Proteomes" id="UP000464330"/>
    </source>
</evidence>
<accession>A0A6C0QSU3</accession>